<gene>
    <name evidence="2" type="ORF">TX23_01365</name>
</gene>
<sequence>MERIYRLLDWVDLAQAVDWLGKLTGSPIGEGELSKLVFSKQCDAYIQALGLKGYYINDEGFEVDVIGRGFQLVLGIETLRKADKKNGKPEKRRFSLEGARYEPDPYDNEITLVADYDYWEAITEDENGYPVYFKPADIEVLAARINEVPEQPDTARLEDLRLQLEQEKAAREAVEAELQGRRAQDGKRALVDMKNMLMHDHKEFVAMQERAEQAERMVTALDRQLTDYIEKIRAGDKLIEGLTQELRKRHSHERLPPQVTELVSGLYFPYATKQLEAMRDAALAHWNDHDRSKPAPYGIQKTVATFLAARTGENARKLAELAAAIKPDDLPKA</sequence>
<evidence type="ECO:0000256" key="1">
    <source>
        <dbReference type="SAM" id="Coils"/>
    </source>
</evidence>
<dbReference type="EMBL" id="JYLN01000001">
    <property type="protein sequence ID" value="KRP74859.1"/>
    <property type="molecule type" value="Genomic_DNA"/>
</dbReference>
<dbReference type="Proteomes" id="UP000050852">
    <property type="component" value="Unassembled WGS sequence"/>
</dbReference>
<protein>
    <submittedName>
        <fullName evidence="2">Uncharacterized protein</fullName>
    </submittedName>
</protein>
<dbReference type="RefSeq" id="WP_057700706.1">
    <property type="nucleotide sequence ID" value="NZ_JYLN01000001.1"/>
</dbReference>
<organism evidence="2 3">
    <name type="scientific">Pseudomonas paralactis</name>
    <dbReference type="NCBI Taxonomy" id="1615673"/>
    <lineage>
        <taxon>Bacteria</taxon>
        <taxon>Pseudomonadati</taxon>
        <taxon>Pseudomonadota</taxon>
        <taxon>Gammaproteobacteria</taxon>
        <taxon>Pseudomonadales</taxon>
        <taxon>Pseudomonadaceae</taxon>
        <taxon>Pseudomonas</taxon>
    </lineage>
</organism>
<name>A0A0R3AVU7_9PSED</name>
<feature type="coiled-coil region" evidence="1">
    <location>
        <begin position="157"/>
        <end position="231"/>
    </location>
</feature>
<reference evidence="2 3" key="1">
    <citation type="submission" date="2015-02" db="EMBL/GenBank/DDBJ databases">
        <title>Two Pseudomonas sp. nov., isolated from raw milk.</title>
        <authorList>
            <person name="Wenning M."/>
            <person name="von Neubeck M."/>
            <person name="Huptas C."/>
            <person name="Scherer S."/>
        </authorList>
    </citation>
    <scope>NUCLEOTIDE SEQUENCE [LARGE SCALE GENOMIC DNA]</scope>
    <source>
        <strain evidence="2 3">DSM 29164</strain>
    </source>
</reference>
<evidence type="ECO:0000313" key="3">
    <source>
        <dbReference type="Proteomes" id="UP000050852"/>
    </source>
</evidence>
<dbReference type="AlphaFoldDB" id="A0A0R3AVU7"/>
<dbReference type="OrthoDB" id="6900024at2"/>
<proteinExistence type="predicted"/>
<accession>A0A0R3AVU7</accession>
<dbReference type="PATRIC" id="fig|1615673.3.peg.1197"/>
<comment type="caution">
    <text evidence="2">The sequence shown here is derived from an EMBL/GenBank/DDBJ whole genome shotgun (WGS) entry which is preliminary data.</text>
</comment>
<keyword evidence="1" id="KW-0175">Coiled coil</keyword>
<evidence type="ECO:0000313" key="2">
    <source>
        <dbReference type="EMBL" id="KRP74859.1"/>
    </source>
</evidence>